<dbReference type="Proteomes" id="UP000190367">
    <property type="component" value="Unassembled WGS sequence"/>
</dbReference>
<gene>
    <name evidence="1" type="ORF">SAMN04488128_1011780</name>
</gene>
<evidence type="ECO:0000313" key="1">
    <source>
        <dbReference type="EMBL" id="SJZ83400.1"/>
    </source>
</evidence>
<dbReference type="AlphaFoldDB" id="A0A1T4NVL2"/>
<evidence type="ECO:0000313" key="2">
    <source>
        <dbReference type="Proteomes" id="UP000190367"/>
    </source>
</evidence>
<dbReference type="EMBL" id="FUWZ01000001">
    <property type="protein sequence ID" value="SJZ83400.1"/>
    <property type="molecule type" value="Genomic_DNA"/>
</dbReference>
<name>A0A1T4NVL2_9BACT</name>
<accession>A0A1T4NVL2</accession>
<dbReference type="STRING" id="634771.SAMN04488128_1011780"/>
<protein>
    <submittedName>
        <fullName evidence="1">Uncharacterized protein</fullName>
    </submittedName>
</protein>
<reference evidence="2" key="1">
    <citation type="submission" date="2017-02" db="EMBL/GenBank/DDBJ databases">
        <authorList>
            <person name="Varghese N."/>
            <person name="Submissions S."/>
        </authorList>
    </citation>
    <scope>NUCLEOTIDE SEQUENCE [LARGE SCALE GENOMIC DNA]</scope>
    <source>
        <strain evidence="2">DSM 22224</strain>
    </source>
</reference>
<organism evidence="1 2">
    <name type="scientific">Chitinophaga eiseniae</name>
    <dbReference type="NCBI Taxonomy" id="634771"/>
    <lineage>
        <taxon>Bacteria</taxon>
        <taxon>Pseudomonadati</taxon>
        <taxon>Bacteroidota</taxon>
        <taxon>Chitinophagia</taxon>
        <taxon>Chitinophagales</taxon>
        <taxon>Chitinophagaceae</taxon>
        <taxon>Chitinophaga</taxon>
    </lineage>
</organism>
<keyword evidence="2" id="KW-1185">Reference proteome</keyword>
<sequence length="34" mass="4336">MKTFITKTCFYTKKCHIFTKSKRKTYVYRDYKNY</sequence>
<proteinExistence type="predicted"/>